<protein>
    <submittedName>
        <fullName evidence="2">Uncharacterized protein</fullName>
    </submittedName>
</protein>
<reference evidence="2 3" key="1">
    <citation type="submission" date="2024-02" db="EMBL/GenBank/DDBJ databases">
        <title>de novo genome assembly of Solanum bulbocastanum strain 11H21.</title>
        <authorList>
            <person name="Hosaka A.J."/>
        </authorList>
    </citation>
    <scope>NUCLEOTIDE SEQUENCE [LARGE SCALE GENOMIC DNA]</scope>
    <source>
        <tissue evidence="2">Young leaves</tissue>
    </source>
</reference>
<dbReference type="Proteomes" id="UP001371456">
    <property type="component" value="Unassembled WGS sequence"/>
</dbReference>
<feature type="compositionally biased region" description="Low complexity" evidence="1">
    <location>
        <begin position="34"/>
        <end position="44"/>
    </location>
</feature>
<evidence type="ECO:0000313" key="3">
    <source>
        <dbReference type="Proteomes" id="UP001371456"/>
    </source>
</evidence>
<comment type="caution">
    <text evidence="2">The sequence shown here is derived from an EMBL/GenBank/DDBJ whole genome shotgun (WGS) entry which is preliminary data.</text>
</comment>
<accession>A0AAN8TP33</accession>
<dbReference type="AlphaFoldDB" id="A0AAN8TP33"/>
<feature type="region of interest" description="Disordered" evidence="1">
    <location>
        <begin position="34"/>
        <end position="53"/>
    </location>
</feature>
<evidence type="ECO:0000256" key="1">
    <source>
        <dbReference type="SAM" id="MobiDB-lite"/>
    </source>
</evidence>
<keyword evidence="3" id="KW-1185">Reference proteome</keyword>
<gene>
    <name evidence="2" type="ORF">RDI58_012605</name>
</gene>
<sequence length="82" mass="8773">MGLTGGSIEKSKANVGFITKFENDSIRLDEIITKSNTKGESSSTKKTKAKAIDSISDQSKSSENIVCGLVELDGSEEVKVYV</sequence>
<evidence type="ECO:0000313" key="2">
    <source>
        <dbReference type="EMBL" id="KAK6788807.1"/>
    </source>
</evidence>
<organism evidence="2 3">
    <name type="scientific">Solanum bulbocastanum</name>
    <name type="common">Wild potato</name>
    <dbReference type="NCBI Taxonomy" id="147425"/>
    <lineage>
        <taxon>Eukaryota</taxon>
        <taxon>Viridiplantae</taxon>
        <taxon>Streptophyta</taxon>
        <taxon>Embryophyta</taxon>
        <taxon>Tracheophyta</taxon>
        <taxon>Spermatophyta</taxon>
        <taxon>Magnoliopsida</taxon>
        <taxon>eudicotyledons</taxon>
        <taxon>Gunneridae</taxon>
        <taxon>Pentapetalae</taxon>
        <taxon>asterids</taxon>
        <taxon>lamiids</taxon>
        <taxon>Solanales</taxon>
        <taxon>Solanaceae</taxon>
        <taxon>Solanoideae</taxon>
        <taxon>Solaneae</taxon>
        <taxon>Solanum</taxon>
    </lineage>
</organism>
<name>A0AAN8TP33_SOLBU</name>
<dbReference type="EMBL" id="JBANQN010000005">
    <property type="protein sequence ID" value="KAK6788807.1"/>
    <property type="molecule type" value="Genomic_DNA"/>
</dbReference>
<proteinExistence type="predicted"/>